<organism evidence="1 2">
    <name type="scientific">Peronosclerospora sorghi</name>
    <dbReference type="NCBI Taxonomy" id="230839"/>
    <lineage>
        <taxon>Eukaryota</taxon>
        <taxon>Sar</taxon>
        <taxon>Stramenopiles</taxon>
        <taxon>Oomycota</taxon>
        <taxon>Peronosporomycetes</taxon>
        <taxon>Peronosporales</taxon>
        <taxon>Peronosporaceae</taxon>
        <taxon>Peronosclerospora</taxon>
    </lineage>
</organism>
<accession>A0ACC0WI41</accession>
<protein>
    <submittedName>
        <fullName evidence="1">Uncharacterized protein</fullName>
    </submittedName>
</protein>
<evidence type="ECO:0000313" key="1">
    <source>
        <dbReference type="EMBL" id="KAI9918535.1"/>
    </source>
</evidence>
<reference evidence="1 2" key="1">
    <citation type="journal article" date="2022" name="bioRxiv">
        <title>The genome of the oomycete Peronosclerospora sorghi, a cosmopolitan pathogen of maize and sorghum, is inflated with dispersed pseudogenes.</title>
        <authorList>
            <person name="Fletcher K."/>
            <person name="Martin F."/>
            <person name="Isakeit T."/>
            <person name="Cavanaugh K."/>
            <person name="Magill C."/>
            <person name="Michelmore R."/>
        </authorList>
    </citation>
    <scope>NUCLEOTIDE SEQUENCE [LARGE SCALE GENOMIC DNA]</scope>
    <source>
        <strain evidence="1">P6</strain>
    </source>
</reference>
<gene>
    <name evidence="1" type="ORF">PsorP6_012212</name>
</gene>
<comment type="caution">
    <text evidence="1">The sequence shown here is derived from an EMBL/GenBank/DDBJ whole genome shotgun (WGS) entry which is preliminary data.</text>
</comment>
<proteinExistence type="predicted"/>
<sequence>MFKSVPVDASHFKVRETHHHVLILVSTISILIIFVSIPVQIIRSVILLERRVRLIYYCVAFTIINKADAKIAVASMPSLPSGKLDLDPMLWSTVPALLDENTPSSSS</sequence>
<name>A0ACC0WI41_9STRA</name>
<keyword evidence="2" id="KW-1185">Reference proteome</keyword>
<dbReference type="EMBL" id="CM047591">
    <property type="protein sequence ID" value="KAI9918535.1"/>
    <property type="molecule type" value="Genomic_DNA"/>
</dbReference>
<dbReference type="Proteomes" id="UP001163321">
    <property type="component" value="Chromosome 12"/>
</dbReference>
<evidence type="ECO:0000313" key="2">
    <source>
        <dbReference type="Proteomes" id="UP001163321"/>
    </source>
</evidence>